<reference evidence="8" key="1">
    <citation type="submission" date="2022-12" db="EMBL/GenBank/DDBJ databases">
        <title>Reference genome sequencing for broad-spectrum identification of bacterial and archaeal isolates by mass spectrometry.</title>
        <authorList>
            <person name="Sekiguchi Y."/>
            <person name="Tourlousse D.M."/>
        </authorList>
    </citation>
    <scope>NUCLEOTIDE SEQUENCE</scope>
    <source>
        <strain evidence="8">10succ1</strain>
    </source>
</reference>
<dbReference type="RefSeq" id="WP_281836302.1">
    <property type="nucleotide sequence ID" value="NZ_BSDY01000011.1"/>
</dbReference>
<evidence type="ECO:0000313" key="8">
    <source>
        <dbReference type="EMBL" id="GLI56902.1"/>
    </source>
</evidence>
<name>A0A9W6GMA6_9FUSO</name>
<keyword evidence="4 6" id="KW-1133">Transmembrane helix</keyword>
<dbReference type="GO" id="GO:0004713">
    <property type="term" value="F:protein tyrosine kinase activity"/>
    <property type="evidence" value="ECO:0007669"/>
    <property type="project" value="TreeGrafter"/>
</dbReference>
<dbReference type="Pfam" id="PF02706">
    <property type="entry name" value="Wzz"/>
    <property type="match status" value="1"/>
</dbReference>
<sequence>MKRSKRMYEEELYYDEGADEDEIELMDLVFILVRRWKLIGITTAGMAVLGVVFALVKPDVYTASTKLMISSGNYSARSLDKNELSLNQQLVTTYTEIAKNREVSMDIIRKFGLDMTPGAMAKKIKVSPVGDTEFIKIGYTDGEPRMAAMISNEIARAFVVRVREVMGTQNLKVVEQAETPIYPSGTSKKLIVAIAIVLGGMIGVFIAFGLEFFHNTIRKPEDIEGILGVSVIGSIPDFEDLEAREAKKNGKR</sequence>
<dbReference type="PANTHER" id="PTHR32309:SF13">
    <property type="entry name" value="FERRIC ENTEROBACTIN TRANSPORT PROTEIN FEPE"/>
    <property type="match status" value="1"/>
</dbReference>
<evidence type="ECO:0000259" key="7">
    <source>
        <dbReference type="Pfam" id="PF02706"/>
    </source>
</evidence>
<evidence type="ECO:0000256" key="2">
    <source>
        <dbReference type="ARBA" id="ARBA00022475"/>
    </source>
</evidence>
<feature type="transmembrane region" description="Helical" evidence="6">
    <location>
        <begin position="190"/>
        <end position="210"/>
    </location>
</feature>
<evidence type="ECO:0000256" key="5">
    <source>
        <dbReference type="ARBA" id="ARBA00023136"/>
    </source>
</evidence>
<keyword evidence="5 6" id="KW-0472">Membrane</keyword>
<organism evidence="8 9">
    <name type="scientific">Propionigenium maris DSM 9537</name>
    <dbReference type="NCBI Taxonomy" id="1123000"/>
    <lineage>
        <taxon>Bacteria</taxon>
        <taxon>Fusobacteriati</taxon>
        <taxon>Fusobacteriota</taxon>
        <taxon>Fusobacteriia</taxon>
        <taxon>Fusobacteriales</taxon>
        <taxon>Fusobacteriaceae</taxon>
        <taxon>Propionigenium</taxon>
    </lineage>
</organism>
<dbReference type="InterPro" id="IPR050445">
    <property type="entry name" value="Bact_polysacc_biosynth/exp"/>
</dbReference>
<comment type="subcellular location">
    <subcellularLocation>
        <location evidence="1">Cell membrane</location>
        <topology evidence="1">Multi-pass membrane protein</topology>
    </subcellularLocation>
</comment>
<comment type="caution">
    <text evidence="8">The sequence shown here is derived from an EMBL/GenBank/DDBJ whole genome shotgun (WGS) entry which is preliminary data.</text>
</comment>
<dbReference type="InterPro" id="IPR003856">
    <property type="entry name" value="LPS_length_determ_N"/>
</dbReference>
<evidence type="ECO:0000313" key="9">
    <source>
        <dbReference type="Proteomes" id="UP001144471"/>
    </source>
</evidence>
<keyword evidence="9" id="KW-1185">Reference proteome</keyword>
<gene>
    <name evidence="8" type="ORF">PM10SUCC1_24160</name>
</gene>
<evidence type="ECO:0000256" key="3">
    <source>
        <dbReference type="ARBA" id="ARBA00022692"/>
    </source>
</evidence>
<feature type="transmembrane region" description="Helical" evidence="6">
    <location>
        <begin position="36"/>
        <end position="56"/>
    </location>
</feature>
<keyword evidence="2" id="KW-1003">Cell membrane</keyword>
<evidence type="ECO:0000256" key="6">
    <source>
        <dbReference type="SAM" id="Phobius"/>
    </source>
</evidence>
<keyword evidence="3 6" id="KW-0812">Transmembrane</keyword>
<proteinExistence type="predicted"/>
<dbReference type="Proteomes" id="UP001144471">
    <property type="component" value="Unassembled WGS sequence"/>
</dbReference>
<evidence type="ECO:0000256" key="1">
    <source>
        <dbReference type="ARBA" id="ARBA00004651"/>
    </source>
</evidence>
<accession>A0A9W6GMA6</accession>
<feature type="domain" description="Polysaccharide chain length determinant N-terminal" evidence="7">
    <location>
        <begin position="21"/>
        <end position="108"/>
    </location>
</feature>
<dbReference type="GO" id="GO:0005886">
    <property type="term" value="C:plasma membrane"/>
    <property type="evidence" value="ECO:0007669"/>
    <property type="project" value="UniProtKB-SubCell"/>
</dbReference>
<dbReference type="EMBL" id="BSDY01000011">
    <property type="protein sequence ID" value="GLI56902.1"/>
    <property type="molecule type" value="Genomic_DNA"/>
</dbReference>
<evidence type="ECO:0000256" key="4">
    <source>
        <dbReference type="ARBA" id="ARBA00022989"/>
    </source>
</evidence>
<dbReference type="PANTHER" id="PTHR32309">
    <property type="entry name" value="TYROSINE-PROTEIN KINASE"/>
    <property type="match status" value="1"/>
</dbReference>
<protein>
    <submittedName>
        <fullName evidence="8">Capsular polysaccharide biosynthesis protein CpsC</fullName>
    </submittedName>
</protein>
<dbReference type="AlphaFoldDB" id="A0A9W6GMA6"/>